<keyword evidence="2" id="KW-1185">Reference proteome</keyword>
<dbReference type="AlphaFoldDB" id="A0A9D4CKE0"/>
<reference evidence="1" key="1">
    <citation type="journal article" date="2019" name="bioRxiv">
        <title>The Genome of the Zebra Mussel, Dreissena polymorpha: A Resource for Invasive Species Research.</title>
        <authorList>
            <person name="McCartney M.A."/>
            <person name="Auch B."/>
            <person name="Kono T."/>
            <person name="Mallez S."/>
            <person name="Zhang Y."/>
            <person name="Obille A."/>
            <person name="Becker A."/>
            <person name="Abrahante J.E."/>
            <person name="Garbe J."/>
            <person name="Badalamenti J.P."/>
            <person name="Herman A."/>
            <person name="Mangelson H."/>
            <person name="Liachko I."/>
            <person name="Sullivan S."/>
            <person name="Sone E.D."/>
            <person name="Koren S."/>
            <person name="Silverstein K.A.T."/>
            <person name="Beckman K.B."/>
            <person name="Gohl D.M."/>
        </authorList>
    </citation>
    <scope>NUCLEOTIDE SEQUENCE</scope>
    <source>
        <strain evidence="1">Duluth1</strain>
        <tissue evidence="1">Whole animal</tissue>
    </source>
</reference>
<evidence type="ECO:0000313" key="2">
    <source>
        <dbReference type="Proteomes" id="UP000828390"/>
    </source>
</evidence>
<dbReference type="Proteomes" id="UP000828390">
    <property type="component" value="Unassembled WGS sequence"/>
</dbReference>
<sequence length="58" mass="6381">MQAFQLVEGLKVEAVVGCRRRGYGVHLPSVLEGDTDHVQVDTLNRVRIYTSLALGKQG</sequence>
<protein>
    <submittedName>
        <fullName evidence="1">Uncharacterized protein</fullName>
    </submittedName>
</protein>
<proteinExistence type="predicted"/>
<name>A0A9D4CKE0_DREPO</name>
<reference evidence="1" key="2">
    <citation type="submission" date="2020-11" db="EMBL/GenBank/DDBJ databases">
        <authorList>
            <person name="McCartney M.A."/>
            <person name="Auch B."/>
            <person name="Kono T."/>
            <person name="Mallez S."/>
            <person name="Becker A."/>
            <person name="Gohl D.M."/>
            <person name="Silverstein K.A.T."/>
            <person name="Koren S."/>
            <person name="Bechman K.B."/>
            <person name="Herman A."/>
            <person name="Abrahante J.E."/>
            <person name="Garbe J."/>
        </authorList>
    </citation>
    <scope>NUCLEOTIDE SEQUENCE</scope>
    <source>
        <strain evidence="1">Duluth1</strain>
        <tissue evidence="1">Whole animal</tissue>
    </source>
</reference>
<gene>
    <name evidence="1" type="ORF">DPMN_052885</name>
</gene>
<dbReference type="EMBL" id="JAIWYP010000012">
    <property type="protein sequence ID" value="KAH3726978.1"/>
    <property type="molecule type" value="Genomic_DNA"/>
</dbReference>
<accession>A0A9D4CKE0</accession>
<evidence type="ECO:0000313" key="1">
    <source>
        <dbReference type="EMBL" id="KAH3726978.1"/>
    </source>
</evidence>
<comment type="caution">
    <text evidence="1">The sequence shown here is derived from an EMBL/GenBank/DDBJ whole genome shotgun (WGS) entry which is preliminary data.</text>
</comment>
<organism evidence="1 2">
    <name type="scientific">Dreissena polymorpha</name>
    <name type="common">Zebra mussel</name>
    <name type="synonym">Mytilus polymorpha</name>
    <dbReference type="NCBI Taxonomy" id="45954"/>
    <lineage>
        <taxon>Eukaryota</taxon>
        <taxon>Metazoa</taxon>
        <taxon>Spiralia</taxon>
        <taxon>Lophotrochozoa</taxon>
        <taxon>Mollusca</taxon>
        <taxon>Bivalvia</taxon>
        <taxon>Autobranchia</taxon>
        <taxon>Heteroconchia</taxon>
        <taxon>Euheterodonta</taxon>
        <taxon>Imparidentia</taxon>
        <taxon>Neoheterodontei</taxon>
        <taxon>Myida</taxon>
        <taxon>Dreissenoidea</taxon>
        <taxon>Dreissenidae</taxon>
        <taxon>Dreissena</taxon>
    </lineage>
</organism>